<name>A2EAG1_TRIV3</name>
<dbReference type="VEuPathDB" id="TrichDB:TVAG_109720"/>
<dbReference type="EMBL" id="DS113339">
    <property type="protein sequence ID" value="EAY10388.1"/>
    <property type="molecule type" value="Genomic_DNA"/>
</dbReference>
<protein>
    <submittedName>
        <fullName evidence="1">Uncharacterized protein</fullName>
    </submittedName>
</protein>
<evidence type="ECO:0000313" key="2">
    <source>
        <dbReference type="Proteomes" id="UP000001542"/>
    </source>
</evidence>
<accession>A2EAG1</accession>
<evidence type="ECO:0000313" key="1">
    <source>
        <dbReference type="EMBL" id="EAY10388.1"/>
    </source>
</evidence>
<dbReference type="Proteomes" id="UP000001542">
    <property type="component" value="Unassembled WGS sequence"/>
</dbReference>
<sequence>MDNTMDLQTLLNEMREKNGKIIAHPYSYISALHNPTSHCEVNQTEKFFTDNNIEFAQLMTEGDGVENAKDLDFKYVVCLDDAGAYRHLITKIDS</sequence>
<organism evidence="1 2">
    <name type="scientific">Trichomonas vaginalis (strain ATCC PRA-98 / G3)</name>
    <dbReference type="NCBI Taxonomy" id="412133"/>
    <lineage>
        <taxon>Eukaryota</taxon>
        <taxon>Metamonada</taxon>
        <taxon>Parabasalia</taxon>
        <taxon>Trichomonadida</taxon>
        <taxon>Trichomonadidae</taxon>
        <taxon>Trichomonas</taxon>
    </lineage>
</organism>
<gene>
    <name evidence="1" type="ORF">TVAG_109720</name>
</gene>
<dbReference type="AlphaFoldDB" id="A2EAG1"/>
<reference evidence="1" key="1">
    <citation type="submission" date="2006-10" db="EMBL/GenBank/DDBJ databases">
        <authorList>
            <person name="Amadeo P."/>
            <person name="Zhao Q."/>
            <person name="Wortman J."/>
            <person name="Fraser-Liggett C."/>
            <person name="Carlton J."/>
        </authorList>
    </citation>
    <scope>NUCLEOTIDE SEQUENCE</scope>
    <source>
        <strain evidence="1">G3</strain>
    </source>
</reference>
<keyword evidence="2" id="KW-1185">Reference proteome</keyword>
<dbReference type="InParanoid" id="A2EAG1"/>
<proteinExistence type="predicted"/>
<reference evidence="1" key="2">
    <citation type="journal article" date="2007" name="Science">
        <title>Draft genome sequence of the sexually transmitted pathogen Trichomonas vaginalis.</title>
        <authorList>
            <person name="Carlton J.M."/>
            <person name="Hirt R.P."/>
            <person name="Silva J.C."/>
            <person name="Delcher A.L."/>
            <person name="Schatz M."/>
            <person name="Zhao Q."/>
            <person name="Wortman J.R."/>
            <person name="Bidwell S.L."/>
            <person name="Alsmark U.C.M."/>
            <person name="Besteiro S."/>
            <person name="Sicheritz-Ponten T."/>
            <person name="Noel C.J."/>
            <person name="Dacks J.B."/>
            <person name="Foster P.G."/>
            <person name="Simillion C."/>
            <person name="Van de Peer Y."/>
            <person name="Miranda-Saavedra D."/>
            <person name="Barton G.J."/>
            <person name="Westrop G.D."/>
            <person name="Mueller S."/>
            <person name="Dessi D."/>
            <person name="Fiori P.L."/>
            <person name="Ren Q."/>
            <person name="Paulsen I."/>
            <person name="Zhang H."/>
            <person name="Bastida-Corcuera F.D."/>
            <person name="Simoes-Barbosa A."/>
            <person name="Brown M.T."/>
            <person name="Hayes R.D."/>
            <person name="Mukherjee M."/>
            <person name="Okumura C.Y."/>
            <person name="Schneider R."/>
            <person name="Smith A.J."/>
            <person name="Vanacova S."/>
            <person name="Villalvazo M."/>
            <person name="Haas B.J."/>
            <person name="Pertea M."/>
            <person name="Feldblyum T.V."/>
            <person name="Utterback T.R."/>
            <person name="Shu C.L."/>
            <person name="Osoegawa K."/>
            <person name="de Jong P.J."/>
            <person name="Hrdy I."/>
            <person name="Horvathova L."/>
            <person name="Zubacova Z."/>
            <person name="Dolezal P."/>
            <person name="Malik S.B."/>
            <person name="Logsdon J.M. Jr."/>
            <person name="Henze K."/>
            <person name="Gupta A."/>
            <person name="Wang C.C."/>
            <person name="Dunne R.L."/>
            <person name="Upcroft J.A."/>
            <person name="Upcroft P."/>
            <person name="White O."/>
            <person name="Salzberg S.L."/>
            <person name="Tang P."/>
            <person name="Chiu C.-H."/>
            <person name="Lee Y.-S."/>
            <person name="Embley T.M."/>
            <person name="Coombs G.H."/>
            <person name="Mottram J.C."/>
            <person name="Tachezy J."/>
            <person name="Fraser-Liggett C.M."/>
            <person name="Johnson P.J."/>
        </authorList>
    </citation>
    <scope>NUCLEOTIDE SEQUENCE [LARGE SCALE GENOMIC DNA]</scope>
    <source>
        <strain evidence="1">G3</strain>
    </source>
</reference>
<dbReference type="VEuPathDB" id="TrichDB:TVAGG3_0742100"/>